<feature type="transmembrane region" description="Helical" evidence="1">
    <location>
        <begin position="47"/>
        <end position="66"/>
    </location>
</feature>
<dbReference type="HOGENOM" id="CLU_077103_2_1_9"/>
<evidence type="ECO:0000256" key="1">
    <source>
        <dbReference type="SAM" id="Phobius"/>
    </source>
</evidence>
<dbReference type="STRING" id="169760.PSTEL_26560"/>
<dbReference type="CDD" id="cd21807">
    <property type="entry name" value="ABC-2_lan_permease_MutE_EpiE-like"/>
    <property type="match status" value="1"/>
</dbReference>
<dbReference type="EMBL" id="CP009286">
    <property type="protein sequence ID" value="AIQ66147.1"/>
    <property type="molecule type" value="Genomic_DNA"/>
</dbReference>
<evidence type="ECO:0000313" key="2">
    <source>
        <dbReference type="EMBL" id="AIQ66147.1"/>
    </source>
</evidence>
<organism evidence="2 3">
    <name type="scientific">Paenibacillus stellifer</name>
    <dbReference type="NCBI Taxonomy" id="169760"/>
    <lineage>
        <taxon>Bacteria</taxon>
        <taxon>Bacillati</taxon>
        <taxon>Bacillota</taxon>
        <taxon>Bacilli</taxon>
        <taxon>Bacillales</taxon>
        <taxon>Paenibacillaceae</taxon>
        <taxon>Paenibacillus</taxon>
    </lineage>
</organism>
<keyword evidence="1" id="KW-0472">Membrane</keyword>
<evidence type="ECO:0000313" key="3">
    <source>
        <dbReference type="Proteomes" id="UP000029507"/>
    </source>
</evidence>
<dbReference type="InterPro" id="IPR021205">
    <property type="entry name" value="Lanti_perm_SpaE/MutE/EpiE-like"/>
</dbReference>
<sequence length="242" mass="26572">MLPCIKAERLKWTRTFIPKLAWIGPVVTLLLCFFLMGGRYFQGGAYNWWYTMLLPGALTLTCSLAVQKDAKMKYRGLLALPVDPKMLWAGKIVACAEWLLVVTLIFLAGITSGGMLFGNTIPLLNSIVGSFLIFVTFLWQIPLCLFLAASCGLFAATLLNMAGNIAGVVVFGAGGIWNIVPYTITFRLMCPVLYVLPNGLPVPGDSPLRSTEMILPGVMISLAWFGVLSVLTALWFRKREAK</sequence>
<name>A0A089LZ00_9BACL</name>
<feature type="transmembrane region" description="Helical" evidence="1">
    <location>
        <begin position="131"/>
        <end position="156"/>
    </location>
</feature>
<dbReference type="OrthoDB" id="9776525at2"/>
<dbReference type="NCBIfam" id="TIGR03732">
    <property type="entry name" value="lanti_perm_MutE"/>
    <property type="match status" value="1"/>
</dbReference>
<reference evidence="2 3" key="1">
    <citation type="submission" date="2014-08" db="EMBL/GenBank/DDBJ databases">
        <title>Comparative genomics of the Paenibacillus odorifer group.</title>
        <authorList>
            <person name="den Bakker H.C."/>
            <person name="Tsai Y.-C."/>
            <person name="Martin N."/>
            <person name="Korlach J."/>
            <person name="Wiedmann M."/>
        </authorList>
    </citation>
    <scope>NUCLEOTIDE SEQUENCE [LARGE SCALE GENOMIC DNA]</scope>
    <source>
        <strain evidence="2 3">DSM 14472</strain>
    </source>
</reference>
<accession>A0A089LZ00</accession>
<feature type="transmembrane region" description="Helical" evidence="1">
    <location>
        <begin position="87"/>
        <end position="111"/>
    </location>
</feature>
<gene>
    <name evidence="2" type="ORF">PSTEL_26560</name>
</gene>
<keyword evidence="3" id="KW-1185">Reference proteome</keyword>
<feature type="transmembrane region" description="Helical" evidence="1">
    <location>
        <begin position="168"/>
        <end position="194"/>
    </location>
</feature>
<dbReference type="AlphaFoldDB" id="A0A089LZ00"/>
<feature type="transmembrane region" description="Helical" evidence="1">
    <location>
        <begin position="214"/>
        <end position="236"/>
    </location>
</feature>
<keyword evidence="1" id="KW-0812">Transmembrane</keyword>
<feature type="transmembrane region" description="Helical" evidence="1">
    <location>
        <begin position="20"/>
        <end position="41"/>
    </location>
</feature>
<protein>
    <submittedName>
        <fullName evidence="2">Lantibiotic ABC transporter permease</fullName>
    </submittedName>
</protein>
<proteinExistence type="predicted"/>
<dbReference type="Proteomes" id="UP000029507">
    <property type="component" value="Chromosome"/>
</dbReference>
<keyword evidence="1" id="KW-1133">Transmembrane helix</keyword>
<dbReference type="RefSeq" id="WP_038699743.1">
    <property type="nucleotide sequence ID" value="NZ_CP009286.1"/>
</dbReference>
<dbReference type="KEGG" id="pste:PSTEL_26560"/>